<gene>
    <name evidence="2" type="ORF">KQX54_021411</name>
</gene>
<reference evidence="2 3" key="1">
    <citation type="journal article" date="2021" name="J. Hered.">
        <title>A chromosome-level genome assembly of the parasitoid wasp, Cotesia glomerata (Hymenoptera: Braconidae).</title>
        <authorList>
            <person name="Pinto B.J."/>
            <person name="Weis J.J."/>
            <person name="Gamble T."/>
            <person name="Ode P.J."/>
            <person name="Paul R."/>
            <person name="Zaspel J.M."/>
        </authorList>
    </citation>
    <scope>NUCLEOTIDE SEQUENCE [LARGE SCALE GENOMIC DNA]</scope>
    <source>
        <strain evidence="2">CgM1</strain>
    </source>
</reference>
<sequence>MLSQAQVKDFYRDLALKQGSIKAGESLCVTSGWENTVLAIRERIARHNIFNSVSIHVTKIQEDPSTRNCPELPTTHSANTRTPCSRTPATHSRVGYNLYYTVYSKCRWGSKVQVTTIQMDEDAVGLDDPEG</sequence>
<name>A0AAV7J8Q0_COTGL</name>
<dbReference type="AlphaFoldDB" id="A0AAV7J8Q0"/>
<accession>A0AAV7J8Q0</accession>
<dbReference type="EMBL" id="JAHXZJ010000001">
    <property type="protein sequence ID" value="KAH0568721.1"/>
    <property type="molecule type" value="Genomic_DNA"/>
</dbReference>
<evidence type="ECO:0000256" key="1">
    <source>
        <dbReference type="SAM" id="MobiDB-lite"/>
    </source>
</evidence>
<organism evidence="2 3">
    <name type="scientific">Cotesia glomerata</name>
    <name type="common">Lepidopteran parasitic wasp</name>
    <name type="synonym">Apanteles glomeratus</name>
    <dbReference type="NCBI Taxonomy" id="32391"/>
    <lineage>
        <taxon>Eukaryota</taxon>
        <taxon>Metazoa</taxon>
        <taxon>Ecdysozoa</taxon>
        <taxon>Arthropoda</taxon>
        <taxon>Hexapoda</taxon>
        <taxon>Insecta</taxon>
        <taxon>Pterygota</taxon>
        <taxon>Neoptera</taxon>
        <taxon>Endopterygota</taxon>
        <taxon>Hymenoptera</taxon>
        <taxon>Apocrita</taxon>
        <taxon>Ichneumonoidea</taxon>
        <taxon>Braconidae</taxon>
        <taxon>Microgastrinae</taxon>
        <taxon>Cotesia</taxon>
    </lineage>
</organism>
<protein>
    <submittedName>
        <fullName evidence="2">Uncharacterized protein</fullName>
    </submittedName>
</protein>
<comment type="caution">
    <text evidence="2">The sequence shown here is derived from an EMBL/GenBank/DDBJ whole genome shotgun (WGS) entry which is preliminary data.</text>
</comment>
<feature type="compositionally biased region" description="Polar residues" evidence="1">
    <location>
        <begin position="74"/>
        <end position="87"/>
    </location>
</feature>
<evidence type="ECO:0000313" key="3">
    <source>
        <dbReference type="Proteomes" id="UP000826195"/>
    </source>
</evidence>
<proteinExistence type="predicted"/>
<keyword evidence="3" id="KW-1185">Reference proteome</keyword>
<evidence type="ECO:0000313" key="2">
    <source>
        <dbReference type="EMBL" id="KAH0568721.1"/>
    </source>
</evidence>
<feature type="region of interest" description="Disordered" evidence="1">
    <location>
        <begin position="64"/>
        <end position="87"/>
    </location>
</feature>
<dbReference type="Proteomes" id="UP000826195">
    <property type="component" value="Unassembled WGS sequence"/>
</dbReference>